<keyword evidence="4 9" id="KW-0694">RNA-binding</keyword>
<dbReference type="InterPro" id="IPR027417">
    <property type="entry name" value="P-loop_NTPase"/>
</dbReference>
<dbReference type="GO" id="GO:0006614">
    <property type="term" value="P:SRP-dependent cotranslational protein targeting to membrane"/>
    <property type="evidence" value="ECO:0007669"/>
    <property type="project" value="InterPro"/>
</dbReference>
<keyword evidence="2 9" id="KW-0547">Nucleotide-binding</keyword>
<keyword evidence="3 9" id="KW-0378">Hydrolase</keyword>
<feature type="domain" description="SRP54-type proteins GTP-binding" evidence="12">
    <location>
        <begin position="268"/>
        <end position="281"/>
    </location>
</feature>
<dbReference type="Pfam" id="PF02881">
    <property type="entry name" value="SRP54_N"/>
    <property type="match status" value="1"/>
</dbReference>
<dbReference type="SUPFAM" id="SSF52540">
    <property type="entry name" value="P-loop containing nucleoside triphosphate hydrolases"/>
    <property type="match status" value="1"/>
</dbReference>
<dbReference type="InterPro" id="IPR004125">
    <property type="entry name" value="Signal_recog_particle_SRP54_M"/>
</dbReference>
<keyword evidence="10" id="KW-0175">Coiled coil</keyword>
<evidence type="ECO:0000313" key="13">
    <source>
        <dbReference type="EMBL" id="PKZ15161.1"/>
    </source>
</evidence>
<dbReference type="InterPro" id="IPR042101">
    <property type="entry name" value="SRP54_N_sf"/>
</dbReference>
<proteinExistence type="inferred from homology"/>
<dbReference type="RefSeq" id="WP_101540904.1">
    <property type="nucleotide sequence ID" value="NZ_JAPJPW010000026.1"/>
</dbReference>
<dbReference type="GO" id="GO:0005525">
    <property type="term" value="F:GTP binding"/>
    <property type="evidence" value="ECO:0007669"/>
    <property type="project" value="UniProtKB-UniRule"/>
</dbReference>
<dbReference type="PROSITE" id="PS00300">
    <property type="entry name" value="SRP54"/>
    <property type="match status" value="1"/>
</dbReference>
<evidence type="ECO:0000313" key="14">
    <source>
        <dbReference type="Proteomes" id="UP000234335"/>
    </source>
</evidence>
<feature type="binding site" evidence="9">
    <location>
        <begin position="189"/>
        <end position="193"/>
    </location>
    <ligand>
        <name>GTP</name>
        <dbReference type="ChEBI" id="CHEBI:37565"/>
    </ligand>
</feature>
<dbReference type="EC" id="3.6.5.4" evidence="9"/>
<dbReference type="InterPro" id="IPR000897">
    <property type="entry name" value="SRP54_GTPase_dom"/>
</dbReference>
<keyword evidence="7 9" id="KW-0687">Ribonucleoprotein</keyword>
<dbReference type="InterPro" id="IPR036891">
    <property type="entry name" value="Signal_recog_part_SRP54_M_sf"/>
</dbReference>
<organism evidence="13 14">
    <name type="scientific">Anaerococcus octavius</name>
    <dbReference type="NCBI Taxonomy" id="54007"/>
    <lineage>
        <taxon>Bacteria</taxon>
        <taxon>Bacillati</taxon>
        <taxon>Bacillota</taxon>
        <taxon>Tissierellia</taxon>
        <taxon>Tissierellales</taxon>
        <taxon>Peptoniphilaceae</taxon>
        <taxon>Anaerococcus</taxon>
    </lineage>
</organism>
<dbReference type="Gene3D" id="3.40.50.300">
    <property type="entry name" value="P-loop containing nucleotide triphosphate hydrolases"/>
    <property type="match status" value="1"/>
</dbReference>
<dbReference type="InterPro" id="IPR013822">
    <property type="entry name" value="Signal_recog_particl_SRP54_hlx"/>
</dbReference>
<dbReference type="InterPro" id="IPR004780">
    <property type="entry name" value="SRP"/>
</dbReference>
<evidence type="ECO:0000256" key="9">
    <source>
        <dbReference type="HAMAP-Rule" id="MF_00306"/>
    </source>
</evidence>
<keyword evidence="14" id="KW-1185">Reference proteome</keyword>
<dbReference type="GO" id="GO:0008312">
    <property type="term" value="F:7S RNA binding"/>
    <property type="evidence" value="ECO:0007669"/>
    <property type="project" value="InterPro"/>
</dbReference>
<keyword evidence="5 9" id="KW-0342">GTP-binding</keyword>
<dbReference type="Pfam" id="PF02978">
    <property type="entry name" value="SRP_SPB"/>
    <property type="match status" value="1"/>
</dbReference>
<dbReference type="EMBL" id="PKGS01000009">
    <property type="protein sequence ID" value="PKZ15161.1"/>
    <property type="molecule type" value="Genomic_DNA"/>
</dbReference>
<evidence type="ECO:0000259" key="12">
    <source>
        <dbReference type="PROSITE" id="PS00300"/>
    </source>
</evidence>
<name>A0A2I1M4W3_9FIRM</name>
<evidence type="ECO:0000256" key="8">
    <source>
        <dbReference type="ARBA" id="ARBA00048027"/>
    </source>
</evidence>
<dbReference type="Gene3D" id="1.10.260.30">
    <property type="entry name" value="Signal recognition particle, SRP54 subunit, M-domain"/>
    <property type="match status" value="1"/>
</dbReference>
<evidence type="ECO:0000256" key="1">
    <source>
        <dbReference type="ARBA" id="ARBA00005450"/>
    </source>
</evidence>
<dbReference type="PANTHER" id="PTHR11564:SF5">
    <property type="entry name" value="SIGNAL RECOGNITION PARTICLE SUBUNIT SRP54"/>
    <property type="match status" value="1"/>
</dbReference>
<evidence type="ECO:0000256" key="6">
    <source>
        <dbReference type="ARBA" id="ARBA00023135"/>
    </source>
</evidence>
<protein>
    <recommendedName>
        <fullName evidence="9">Signal recognition particle protein</fullName>
        <ecNumber evidence="9">3.6.5.4</ecNumber>
    </recommendedName>
    <alternativeName>
        <fullName evidence="9">Fifty-four homolog</fullName>
    </alternativeName>
</protein>
<evidence type="ECO:0000256" key="7">
    <source>
        <dbReference type="ARBA" id="ARBA00023274"/>
    </source>
</evidence>
<reference evidence="13 14" key="1">
    <citation type="submission" date="2017-12" db="EMBL/GenBank/DDBJ databases">
        <title>Phylogenetic diversity of female urinary microbiome.</title>
        <authorList>
            <person name="Thomas-White K."/>
            <person name="Wolfe A.J."/>
        </authorList>
    </citation>
    <scope>NUCLEOTIDE SEQUENCE [LARGE SCALE GENOMIC DNA]</scope>
    <source>
        <strain evidence="13 14">UMB0119</strain>
    </source>
</reference>
<evidence type="ECO:0000256" key="4">
    <source>
        <dbReference type="ARBA" id="ARBA00022884"/>
    </source>
</evidence>
<comment type="similarity">
    <text evidence="1 9">Belongs to the GTP-binding SRP family. SRP54 subfamily.</text>
</comment>
<dbReference type="GO" id="GO:0048500">
    <property type="term" value="C:signal recognition particle"/>
    <property type="evidence" value="ECO:0007669"/>
    <property type="project" value="UniProtKB-UniRule"/>
</dbReference>
<dbReference type="NCBIfam" id="TIGR00959">
    <property type="entry name" value="ffh"/>
    <property type="match status" value="1"/>
</dbReference>
<evidence type="ECO:0000256" key="2">
    <source>
        <dbReference type="ARBA" id="ARBA00022741"/>
    </source>
</evidence>
<evidence type="ECO:0000256" key="3">
    <source>
        <dbReference type="ARBA" id="ARBA00022801"/>
    </source>
</evidence>
<dbReference type="GO" id="GO:0003924">
    <property type="term" value="F:GTPase activity"/>
    <property type="evidence" value="ECO:0007669"/>
    <property type="project" value="UniProtKB-UniRule"/>
</dbReference>
<keyword evidence="6 9" id="KW-0733">Signal recognition particle</keyword>
<dbReference type="Proteomes" id="UP000234335">
    <property type="component" value="Unassembled WGS sequence"/>
</dbReference>
<keyword evidence="9" id="KW-0963">Cytoplasm</keyword>
<dbReference type="AlphaFoldDB" id="A0A2I1M4W3"/>
<gene>
    <name evidence="9" type="primary">ffh</name>
    <name evidence="13" type="ORF">CYJ34_08765</name>
</gene>
<accession>A0A2I1M4W3</accession>
<dbReference type="HAMAP" id="MF_00306">
    <property type="entry name" value="SRP54"/>
    <property type="match status" value="1"/>
</dbReference>
<comment type="caution">
    <text evidence="13">The sequence shown here is derived from an EMBL/GenBank/DDBJ whole genome shotgun (WGS) entry which is preliminary data.</text>
</comment>
<dbReference type="PANTHER" id="PTHR11564">
    <property type="entry name" value="SIGNAL RECOGNITION PARTICLE 54K PROTEIN SRP54"/>
    <property type="match status" value="1"/>
</dbReference>
<sequence length="450" mass="50225">MVFEGLSDRLQETLGKLTGKGKLTEKDIDSAMREIRLSLLEADVNYKVVKEFVKTVKERALGEDVMQSLSPGQMVVKIVNEELTNLMGKENSKLDLKGSTPHMVMMVGLQGSGKTTHSGKLVYKLKNENRNPMLAALDIYRPAAIDQLKVVGKKAGVPVFEQGKQDPVVTAKEARDYAKANNYDTVILDTAGRLQIDTDLMEELKEIKEASKPDEILLVVDAMTGQEAVNVAKTFDEYLDITGVILTKLDGDARGGAALSIRQVVGKPIKFVGVGEKLEDLEPFYPDRMANRILGMGDVLSLIEKAEAQIDLQNAKELEEKMRNQTYTLDDFMEQINQIRNMGPLEDLLAMIPGVNNKMLKQINVDDLGFERIEAMISSMTLEERAKPEIIGKSRKDRISKGSGVDVKELNKLLKQFKELKKMMKQVSNMQGKGKKGRGMRMPKMPKFPF</sequence>
<feature type="coiled-coil region" evidence="10">
    <location>
        <begin position="305"/>
        <end position="335"/>
    </location>
</feature>
<feature type="region of interest" description="Disordered" evidence="11">
    <location>
        <begin position="426"/>
        <end position="450"/>
    </location>
</feature>
<evidence type="ECO:0000256" key="10">
    <source>
        <dbReference type="SAM" id="Coils"/>
    </source>
</evidence>
<dbReference type="SMART" id="SM00962">
    <property type="entry name" value="SRP54"/>
    <property type="match status" value="1"/>
</dbReference>
<dbReference type="InterPro" id="IPR003593">
    <property type="entry name" value="AAA+_ATPase"/>
</dbReference>
<comment type="function">
    <text evidence="9">Involved in targeting and insertion of nascent membrane proteins into the cytoplasmic membrane. Binds to the hydrophobic signal sequence of the ribosome-nascent chain (RNC) as it emerges from the ribosomes. The SRP-RNC complex is then targeted to the cytoplasmic membrane where it interacts with the SRP receptor FtsY.</text>
</comment>
<dbReference type="InterPro" id="IPR022941">
    <property type="entry name" value="SRP54"/>
</dbReference>
<dbReference type="Pfam" id="PF00448">
    <property type="entry name" value="SRP54"/>
    <property type="match status" value="1"/>
</dbReference>
<comment type="subcellular location">
    <subcellularLocation>
        <location evidence="9">Cytoplasm</location>
    </subcellularLocation>
    <text evidence="9">The SRP-RNC complex is targeted to the cytoplasmic membrane.</text>
</comment>
<dbReference type="FunFam" id="3.40.50.300:FF:000022">
    <property type="entry name" value="Signal recognition particle 54 kDa subunit"/>
    <property type="match status" value="1"/>
</dbReference>
<feature type="binding site" evidence="9">
    <location>
        <begin position="247"/>
        <end position="250"/>
    </location>
    <ligand>
        <name>GTP</name>
        <dbReference type="ChEBI" id="CHEBI:37565"/>
    </ligand>
</feature>
<dbReference type="Gene3D" id="1.20.120.140">
    <property type="entry name" value="Signal recognition particle SRP54, nucleotide-binding domain"/>
    <property type="match status" value="1"/>
</dbReference>
<dbReference type="SMART" id="SM00382">
    <property type="entry name" value="AAA"/>
    <property type="match status" value="1"/>
</dbReference>
<dbReference type="SMART" id="SM00963">
    <property type="entry name" value="SRP54_N"/>
    <property type="match status" value="1"/>
</dbReference>
<comment type="domain">
    <text evidence="9">Composed of three domains: the N-terminal N domain, which is responsible for interactions with the ribosome, the central G domain, which binds GTP, and the C-terminal M domain, which binds the RNA and the signal sequence of the RNC.</text>
</comment>
<dbReference type="SUPFAM" id="SSF47446">
    <property type="entry name" value="Signal peptide-binding domain"/>
    <property type="match status" value="1"/>
</dbReference>
<feature type="binding site" evidence="9">
    <location>
        <begin position="108"/>
        <end position="115"/>
    </location>
    <ligand>
        <name>GTP</name>
        <dbReference type="ChEBI" id="CHEBI:37565"/>
    </ligand>
</feature>
<evidence type="ECO:0000256" key="5">
    <source>
        <dbReference type="ARBA" id="ARBA00023134"/>
    </source>
</evidence>
<comment type="subunit">
    <text evidence="9">Part of the signal recognition particle protein translocation system, which is composed of SRP and FtsY.</text>
</comment>
<evidence type="ECO:0000256" key="11">
    <source>
        <dbReference type="SAM" id="MobiDB-lite"/>
    </source>
</evidence>
<comment type="catalytic activity">
    <reaction evidence="8 9">
        <text>GTP + H2O = GDP + phosphate + H(+)</text>
        <dbReference type="Rhea" id="RHEA:19669"/>
        <dbReference type="ChEBI" id="CHEBI:15377"/>
        <dbReference type="ChEBI" id="CHEBI:15378"/>
        <dbReference type="ChEBI" id="CHEBI:37565"/>
        <dbReference type="ChEBI" id="CHEBI:43474"/>
        <dbReference type="ChEBI" id="CHEBI:58189"/>
        <dbReference type="EC" id="3.6.5.4"/>
    </reaction>
</comment>
<dbReference type="CDD" id="cd18539">
    <property type="entry name" value="SRP_G"/>
    <property type="match status" value="1"/>
</dbReference>